<dbReference type="SUPFAM" id="SSF53187">
    <property type="entry name" value="Zn-dependent exopeptidases"/>
    <property type="match status" value="1"/>
</dbReference>
<comment type="catalytic activity">
    <reaction evidence="6">
        <text>an S-substituted L-cysteinylglycine + H2O = an S-substituted L-cysteine + glycine</text>
        <dbReference type="Rhea" id="RHEA:60444"/>
        <dbReference type="ChEBI" id="CHEBI:15377"/>
        <dbReference type="ChEBI" id="CHEBI:57305"/>
        <dbReference type="ChEBI" id="CHEBI:58717"/>
        <dbReference type="ChEBI" id="CHEBI:143103"/>
        <dbReference type="EC" id="3.4.13.23"/>
    </reaction>
    <physiologicalReaction direction="left-to-right" evidence="6">
        <dbReference type="Rhea" id="RHEA:60445"/>
    </physiologicalReaction>
</comment>
<keyword evidence="16" id="KW-1185">Reference proteome</keyword>
<evidence type="ECO:0000256" key="14">
    <source>
        <dbReference type="ARBA" id="ARBA00049107"/>
    </source>
</evidence>
<protein>
    <recommendedName>
        <fullName evidence="2">Cytosol aminopeptidase</fullName>
        <ecNumber evidence="7">3.4.13.23</ecNumber>
    </recommendedName>
    <alternativeName>
        <fullName evidence="10">Cysteinylglycine-S-conjugate dipeptidase</fullName>
    </alternativeName>
    <alternativeName>
        <fullName evidence="11">Leucine aminopeptidase 3</fullName>
    </alternativeName>
    <alternativeName>
        <fullName evidence="9">Proline aminopeptidase</fullName>
    </alternativeName>
    <alternativeName>
        <fullName evidence="8">Prolyl aminopeptidase</fullName>
    </alternativeName>
</protein>
<evidence type="ECO:0000313" key="16">
    <source>
        <dbReference type="Proteomes" id="UP000694843"/>
    </source>
</evidence>
<dbReference type="PANTHER" id="PTHR11963">
    <property type="entry name" value="LEUCINE AMINOPEPTIDASE-RELATED"/>
    <property type="match status" value="1"/>
</dbReference>
<dbReference type="InterPro" id="IPR011356">
    <property type="entry name" value="Leucine_aapep/pepB"/>
</dbReference>
<evidence type="ECO:0000256" key="1">
    <source>
        <dbReference type="ARBA" id="ARBA00009528"/>
    </source>
</evidence>
<keyword evidence="4" id="KW-0645">Protease</keyword>
<dbReference type="GO" id="GO:0005737">
    <property type="term" value="C:cytoplasm"/>
    <property type="evidence" value="ECO:0007669"/>
    <property type="project" value="InterPro"/>
</dbReference>
<accession>A0A979FIK3</accession>
<evidence type="ECO:0000256" key="13">
    <source>
        <dbReference type="ARBA" id="ARBA00047881"/>
    </source>
</evidence>
<dbReference type="PROSITE" id="PS00631">
    <property type="entry name" value="CYTOSOL_AP"/>
    <property type="match status" value="1"/>
</dbReference>
<dbReference type="EC" id="3.4.13.23" evidence="7"/>
<dbReference type="AlphaFoldDB" id="A0A979FIK3"/>
<comment type="similarity">
    <text evidence="1">Belongs to the peptidase M17 family.</text>
</comment>
<dbReference type="InterPro" id="IPR043472">
    <property type="entry name" value="Macro_dom-like"/>
</dbReference>
<dbReference type="GO" id="GO:0070006">
    <property type="term" value="F:metalloaminopeptidase activity"/>
    <property type="evidence" value="ECO:0007669"/>
    <property type="project" value="InterPro"/>
</dbReference>
<evidence type="ECO:0000256" key="8">
    <source>
        <dbReference type="ARBA" id="ARBA00029605"/>
    </source>
</evidence>
<dbReference type="OrthoDB" id="412814at2759"/>
<comment type="function">
    <text evidence="12">Cytosolic metallopeptidase that catalyzes the removal of unsubstituted N-terminal hydrophobic amino acids from various peptides. The presence of Zn(2+) ions is essential for the peptidase activity, and the association with other cofactors can modulate the substrate spectificity of the enzyme. For instance, in the presence of Mn(2+), it displays a specific Cys-Gly hydrolyzing activity of Cys-Gly-S-conjugates. Involved in the metabolism of glutathione and in the degradation of glutathione S-conjugates, which may play a role in the control of the cell redox status.</text>
</comment>
<evidence type="ECO:0000313" key="17">
    <source>
        <dbReference type="RefSeq" id="XP_047736791.1"/>
    </source>
</evidence>
<keyword evidence="5" id="KW-0378">Hydrolase</keyword>
<name>A0A979FIK3_HYAAZ</name>
<dbReference type="SUPFAM" id="SSF52949">
    <property type="entry name" value="Macro domain-like"/>
    <property type="match status" value="1"/>
</dbReference>
<dbReference type="GO" id="GO:0030145">
    <property type="term" value="F:manganese ion binding"/>
    <property type="evidence" value="ECO:0007669"/>
    <property type="project" value="InterPro"/>
</dbReference>
<organism evidence="16 17">
    <name type="scientific">Hyalella azteca</name>
    <name type="common">Amphipod</name>
    <dbReference type="NCBI Taxonomy" id="294128"/>
    <lineage>
        <taxon>Eukaryota</taxon>
        <taxon>Metazoa</taxon>
        <taxon>Ecdysozoa</taxon>
        <taxon>Arthropoda</taxon>
        <taxon>Crustacea</taxon>
        <taxon>Multicrustacea</taxon>
        <taxon>Malacostraca</taxon>
        <taxon>Eumalacostraca</taxon>
        <taxon>Peracarida</taxon>
        <taxon>Amphipoda</taxon>
        <taxon>Senticaudata</taxon>
        <taxon>Talitrida</taxon>
        <taxon>Talitroidea</taxon>
        <taxon>Hyalellidae</taxon>
        <taxon>Hyalella</taxon>
    </lineage>
</organism>
<keyword evidence="3 17" id="KW-0031">Aminopeptidase</keyword>
<evidence type="ECO:0000256" key="4">
    <source>
        <dbReference type="ARBA" id="ARBA00022670"/>
    </source>
</evidence>
<evidence type="ECO:0000256" key="11">
    <source>
        <dbReference type="ARBA" id="ARBA00031564"/>
    </source>
</evidence>
<dbReference type="OMA" id="WPMPLPE"/>
<sequence>MCDRRIGSTGEAIRTAVAAGYRSLSEVGVSSVIVDACGDAEAAAEGAVLASFLYQTFKTEKKDRPDIVPHTETDRDAWKRGVALAEAQNLARELMETPANHLTPTIFAQRAKDVLEPLGVSVTPHDATWAQERRMGAFLSVTRGSAEPPVFLELSYDGAEQGQQHLALVGKGVTFDAGGISLKPSKGMEAMRADMGGAACVVGALHAIATLKLPLNVKAYIPLCENLPSGTATKPGDVITAANGKTIQVDNTDAEGRLILADALHFACLDKPRALVDMATLTGAMSVALGGGAAGAFSSSDELWHAMQAAGMTTGDRVWRMPLWQVYSKQVTEHGMADVHNLGKYEREAGSCTAASFLQQFVTCEHWMHLDIAGVMENRDEVPYLSKGMSGRPTRTIVQFAHLIASGQTQL</sequence>
<dbReference type="Pfam" id="PF02789">
    <property type="entry name" value="Peptidase_M17_N"/>
    <property type="match status" value="1"/>
</dbReference>
<proteinExistence type="inferred from homology"/>
<dbReference type="Gene3D" id="3.40.220.10">
    <property type="entry name" value="Leucine Aminopeptidase, subunit E, domain 1"/>
    <property type="match status" value="1"/>
</dbReference>
<feature type="domain" description="Cytosol aminopeptidase" evidence="15">
    <location>
        <begin position="251"/>
        <end position="258"/>
    </location>
</feature>
<dbReference type="Gene3D" id="3.40.630.10">
    <property type="entry name" value="Zn peptidases"/>
    <property type="match status" value="1"/>
</dbReference>
<dbReference type="InterPro" id="IPR000819">
    <property type="entry name" value="Peptidase_M17_C"/>
</dbReference>
<evidence type="ECO:0000256" key="7">
    <source>
        <dbReference type="ARBA" id="ARBA00023625"/>
    </source>
</evidence>
<evidence type="ECO:0000256" key="6">
    <source>
        <dbReference type="ARBA" id="ARBA00023511"/>
    </source>
</evidence>
<evidence type="ECO:0000256" key="3">
    <source>
        <dbReference type="ARBA" id="ARBA00022438"/>
    </source>
</evidence>
<reference evidence="17" key="1">
    <citation type="submission" date="2025-08" db="UniProtKB">
        <authorList>
            <consortium name="RefSeq"/>
        </authorList>
    </citation>
    <scope>IDENTIFICATION</scope>
    <source>
        <tissue evidence="17">Whole organism</tissue>
    </source>
</reference>
<dbReference type="GeneID" id="108670151"/>
<dbReference type="KEGG" id="hazt:108670151"/>
<evidence type="ECO:0000259" key="15">
    <source>
        <dbReference type="PROSITE" id="PS00631"/>
    </source>
</evidence>
<evidence type="ECO:0000256" key="12">
    <source>
        <dbReference type="ARBA" id="ARBA00045966"/>
    </source>
</evidence>
<comment type="catalytic activity">
    <reaction evidence="14">
        <text>L-cysteinylglycine + H2O = L-cysteine + glycine</text>
        <dbReference type="Rhea" id="RHEA:28783"/>
        <dbReference type="ChEBI" id="CHEBI:15377"/>
        <dbReference type="ChEBI" id="CHEBI:35235"/>
        <dbReference type="ChEBI" id="CHEBI:57305"/>
        <dbReference type="ChEBI" id="CHEBI:61694"/>
    </reaction>
    <physiologicalReaction direction="left-to-right" evidence="14">
        <dbReference type="Rhea" id="RHEA:28784"/>
    </physiologicalReaction>
</comment>
<dbReference type="Pfam" id="PF00883">
    <property type="entry name" value="Peptidase_M17"/>
    <property type="match status" value="1"/>
</dbReference>
<dbReference type="InterPro" id="IPR008283">
    <property type="entry name" value="Peptidase_M17_N"/>
</dbReference>
<dbReference type="GO" id="GO:0006508">
    <property type="term" value="P:proteolysis"/>
    <property type="evidence" value="ECO:0007669"/>
    <property type="project" value="UniProtKB-KW"/>
</dbReference>
<evidence type="ECO:0000256" key="2">
    <source>
        <dbReference type="ARBA" id="ARBA00014190"/>
    </source>
</evidence>
<evidence type="ECO:0000256" key="9">
    <source>
        <dbReference type="ARBA" id="ARBA00030930"/>
    </source>
</evidence>
<gene>
    <name evidence="17" type="primary">LOC108670151</name>
</gene>
<dbReference type="Proteomes" id="UP000694843">
    <property type="component" value="Unplaced"/>
</dbReference>
<dbReference type="PANTHER" id="PTHR11963:SF23">
    <property type="entry name" value="CYTOSOL AMINOPEPTIDASE"/>
    <property type="match status" value="1"/>
</dbReference>
<evidence type="ECO:0000256" key="5">
    <source>
        <dbReference type="ARBA" id="ARBA00022801"/>
    </source>
</evidence>
<dbReference type="RefSeq" id="XP_047736791.1">
    <property type="nucleotide sequence ID" value="XM_047880835.1"/>
</dbReference>
<dbReference type="PRINTS" id="PR00481">
    <property type="entry name" value="LAMNOPPTDASE"/>
</dbReference>
<dbReference type="CDD" id="cd00433">
    <property type="entry name" value="Peptidase_M17"/>
    <property type="match status" value="1"/>
</dbReference>
<evidence type="ECO:0000256" key="10">
    <source>
        <dbReference type="ARBA" id="ARBA00030997"/>
    </source>
</evidence>
<comment type="catalytic activity">
    <reaction evidence="13">
        <text>S-benzyl-L-cysteinylglycine + H2O = S-benzyl-L-cysteine + glycine</text>
        <dbReference type="Rhea" id="RHEA:62568"/>
        <dbReference type="ChEBI" id="CHEBI:15377"/>
        <dbReference type="ChEBI" id="CHEBI:57305"/>
        <dbReference type="ChEBI" id="CHEBI:145802"/>
        <dbReference type="ChEBI" id="CHEBI:145803"/>
    </reaction>
    <physiologicalReaction direction="left-to-right" evidence="13">
        <dbReference type="Rhea" id="RHEA:62569"/>
    </physiologicalReaction>
</comment>